<sequence>MTDSRRTPATAGMLACLLVVAALAVPYAITDARTVGLYYESGAVNPLIAGLLAVVSLVVFAAGSRDRTDPALAAGVTLTFGVFIALVTAVWALTYGYGIVGSSLARHRWGLLAAAATVPLAGGWYAYALGLFGGEDAKGP</sequence>
<keyword evidence="1" id="KW-1133">Transmembrane helix</keyword>
<feature type="transmembrane region" description="Helical" evidence="1">
    <location>
        <begin position="46"/>
        <end position="64"/>
    </location>
</feature>
<evidence type="ECO:0000313" key="3">
    <source>
        <dbReference type="Proteomes" id="UP000663525"/>
    </source>
</evidence>
<organism evidence="2 3">
    <name type="scientific">Halapricum desulfuricans</name>
    <dbReference type="NCBI Taxonomy" id="2841257"/>
    <lineage>
        <taxon>Archaea</taxon>
        <taxon>Methanobacteriati</taxon>
        <taxon>Methanobacteriota</taxon>
        <taxon>Stenosarchaea group</taxon>
        <taxon>Halobacteria</taxon>
        <taxon>Halobacteriales</taxon>
        <taxon>Haloarculaceae</taxon>
        <taxon>Halapricum</taxon>
    </lineage>
</organism>
<dbReference type="Proteomes" id="UP000663525">
    <property type="component" value="Chromosome"/>
</dbReference>
<accession>A0A897N0A7</accession>
<dbReference type="EMBL" id="CP064787">
    <property type="protein sequence ID" value="QSG04569.1"/>
    <property type="molecule type" value="Genomic_DNA"/>
</dbReference>
<feature type="transmembrane region" description="Helical" evidence="1">
    <location>
        <begin position="109"/>
        <end position="132"/>
    </location>
</feature>
<evidence type="ECO:0000256" key="1">
    <source>
        <dbReference type="SAM" id="Phobius"/>
    </source>
</evidence>
<name>A0A897N0A7_9EURY</name>
<protein>
    <submittedName>
        <fullName evidence="2">Putative membrane protein</fullName>
    </submittedName>
</protein>
<dbReference type="Pfam" id="PF24416">
    <property type="entry name" value="DUF7548"/>
    <property type="match status" value="1"/>
</dbReference>
<gene>
    <name evidence="2" type="ORF">HSR121_0210</name>
</gene>
<proteinExistence type="predicted"/>
<reference evidence="2" key="1">
    <citation type="submission" date="2020-11" db="EMBL/GenBank/DDBJ databases">
        <title>Carbohydrate-dependent, anaerobic sulfur respiration: A novel catabolism in halophilic archaea.</title>
        <authorList>
            <person name="Sorokin D.Y."/>
            <person name="Messina E."/>
            <person name="Smedile F."/>
            <person name="La Cono V."/>
            <person name="Hallsworth J.E."/>
            <person name="Yakimov M.M."/>
        </authorList>
    </citation>
    <scope>NUCLEOTIDE SEQUENCE</scope>
    <source>
        <strain evidence="2">HSR12-1</strain>
    </source>
</reference>
<dbReference type="RefSeq" id="WP_229114027.1">
    <property type="nucleotide sequence ID" value="NZ_CP064787.1"/>
</dbReference>
<dbReference type="AlphaFoldDB" id="A0A897N0A7"/>
<evidence type="ECO:0000313" key="2">
    <source>
        <dbReference type="EMBL" id="QSG04569.1"/>
    </source>
</evidence>
<dbReference type="GeneID" id="68853868"/>
<keyword evidence="1" id="KW-0472">Membrane</keyword>
<dbReference type="InterPro" id="IPR055970">
    <property type="entry name" value="DUF7548"/>
</dbReference>
<feature type="transmembrane region" description="Helical" evidence="1">
    <location>
        <begin position="71"/>
        <end position="97"/>
    </location>
</feature>
<keyword evidence="1" id="KW-0812">Transmembrane</keyword>